<gene>
    <name evidence="2" type="ORF">HHU08_22580</name>
</gene>
<accession>A0A7Y0KDT3</accession>
<protein>
    <submittedName>
        <fullName evidence="2">PadR family transcriptional regulator</fullName>
    </submittedName>
</protein>
<dbReference type="RefSeq" id="WP_016204774.1">
    <property type="nucleotide sequence ID" value="NZ_JABBPK010000001.1"/>
</dbReference>
<evidence type="ECO:0000313" key="3">
    <source>
        <dbReference type="Proteomes" id="UP000588491"/>
    </source>
</evidence>
<keyword evidence="3" id="KW-1185">Reference proteome</keyword>
<comment type="caution">
    <text evidence="2">The sequence shown here is derived from an EMBL/GenBank/DDBJ whole genome shotgun (WGS) entry which is preliminary data.</text>
</comment>
<organism evidence="2 3">
    <name type="scientific">Niallia alba</name>
    <dbReference type="NCBI Taxonomy" id="2729105"/>
    <lineage>
        <taxon>Bacteria</taxon>
        <taxon>Bacillati</taxon>
        <taxon>Bacillota</taxon>
        <taxon>Bacilli</taxon>
        <taxon>Bacillales</taxon>
        <taxon>Bacillaceae</taxon>
        <taxon>Niallia</taxon>
    </lineage>
</organism>
<reference evidence="2 3" key="1">
    <citation type="submission" date="2020-04" db="EMBL/GenBank/DDBJ databases">
        <title>Bacillus sp. UniB3 isolated from commercial digestive syrup.</title>
        <authorList>
            <person name="Thorat V."/>
            <person name="Kirdat K."/>
            <person name="Tiwarekar B."/>
            <person name="Yadav A."/>
        </authorList>
    </citation>
    <scope>NUCLEOTIDE SEQUENCE [LARGE SCALE GENOMIC DNA]</scope>
    <source>
        <strain evidence="2 3">UniB3</strain>
    </source>
</reference>
<evidence type="ECO:0000259" key="1">
    <source>
        <dbReference type="Pfam" id="PF03551"/>
    </source>
</evidence>
<dbReference type="AlphaFoldDB" id="A0A7Y0KDT3"/>
<dbReference type="InterPro" id="IPR036388">
    <property type="entry name" value="WH-like_DNA-bd_sf"/>
</dbReference>
<dbReference type="PANTHER" id="PTHR33169">
    <property type="entry name" value="PADR-FAMILY TRANSCRIPTIONAL REGULATOR"/>
    <property type="match status" value="1"/>
</dbReference>
<dbReference type="InterPro" id="IPR052509">
    <property type="entry name" value="Metal_resp_DNA-bind_regulator"/>
</dbReference>
<dbReference type="EMBL" id="JABBPK010000001">
    <property type="protein sequence ID" value="NMO79719.1"/>
    <property type="molecule type" value="Genomic_DNA"/>
</dbReference>
<dbReference type="SUPFAM" id="SSF46785">
    <property type="entry name" value="Winged helix' DNA-binding domain"/>
    <property type="match status" value="1"/>
</dbReference>
<feature type="domain" description="Transcription regulator PadR N-terminal" evidence="1">
    <location>
        <begin position="16"/>
        <end position="87"/>
    </location>
</feature>
<dbReference type="Gene3D" id="1.10.10.10">
    <property type="entry name" value="Winged helix-like DNA-binding domain superfamily/Winged helix DNA-binding domain"/>
    <property type="match status" value="1"/>
</dbReference>
<dbReference type="Pfam" id="PF03551">
    <property type="entry name" value="PadR"/>
    <property type="match status" value="1"/>
</dbReference>
<proteinExistence type="predicted"/>
<evidence type="ECO:0000313" key="2">
    <source>
        <dbReference type="EMBL" id="NMO79719.1"/>
    </source>
</evidence>
<dbReference type="InterPro" id="IPR036390">
    <property type="entry name" value="WH_DNA-bd_sf"/>
</dbReference>
<dbReference type="PANTHER" id="PTHR33169:SF25">
    <property type="entry name" value="DNA-BINDING PROTEIN YIZB-RELATED"/>
    <property type="match status" value="1"/>
</dbReference>
<sequence>MTIRSQLLKGILDACVMAIVEEQAIYGYELSQKLQKAELPDISDGTIYPVLLRLQKNGFIRSEMRPSDSGPNRKYYFLTDNGTEELERIAKEWMLIASPVSNLLKRGENNAKHKTINQ</sequence>
<dbReference type="Proteomes" id="UP000588491">
    <property type="component" value="Unassembled WGS sequence"/>
</dbReference>
<dbReference type="InterPro" id="IPR005149">
    <property type="entry name" value="Tscrpt_reg_PadR_N"/>
</dbReference>
<name>A0A7Y0KDT3_9BACI</name>